<feature type="region of interest" description="Disordered" evidence="10">
    <location>
        <begin position="324"/>
        <end position="355"/>
    </location>
</feature>
<dbReference type="PANTHER" id="PTHR21577:SF3">
    <property type="entry name" value="SHUGOSHIN 1-RELATED"/>
    <property type="match status" value="1"/>
</dbReference>
<sequence>MASWEAAETSFFSLSGVRERMREKKKGALRTAKLNASLASKIKTKIINNSSTIKVSLKHNNKALALALNAEKANAQRLTQEKTILQKEVEQCHFQNALLRHKLSFLNNTLKELENVVAAVKMARLSESYTNSASLSNGRKSSMTEDSWADDIAGGQLVRAAGMPMRVPISKLCDAGQQGGNSIAVQTSSLDLQRPASTESLEIVAVASKDTLRSQPAEKPQSHQEENGKKPTEAMEAQEAFLDSCIFGEALCAMQQNPNNLPALAWESHPFSNEGDEMAKRFFDRLSQGHVTQRRKRSTLFATSTPSSGVEFFPCVSSTRAVQGSITKDSSSSSKSNTQPQLKSPSSLVSPTQTPVILDRKSLDKEIFCDQPQAKETERGVETDASYSQVPEFVPVKLKSKGNCKTGEKTTVKKASTGKKKTNAIKNCAESSPGIAQGEESAQNAKKLLQPKVATCSSESEVSEMRQKACVGAFNRKSRDCGVEQHSGSPDEVQDLRRTYAVNLTQLHSLGNGDLLQQAKKEAIFETQSMESLSKSPGCTFPSDEVLSGDSSLQNSLFLRKETSGACALLEDSSVSTKSIRQKTNRETRVVRQRDDSDEENLLNCVKIPEAKAEEQPRSSKTSSKKTVGKSSCSDQRNEVDVFGPCIDVRGVAKESMKDSPGNVKCSRKTYFVRPLDLAGNLGCIQTDFEGGKIVPPRSIPGSKASKIPRVQRMAAAQRNKKQPGSLREKGQAKVDNNMNASKKDAYPKPKPRRKRNTSRPPETDSPARQSDGAKALIGSSAELESNQTVLTGKFSCITDLLSEPDAFLEEQIAEIPLTNNLMDLSHSIESSSVTCSAALLVSSRLTDVPVSKSLSTEGNRMPEKSSVWLESSLVFKEKTAEEILGERNQVESSSRSSPSQESEIRPLQDLTNARTLSSSSLEETSGRSSRRRRDPACYAEPKLNRKLRRGDPFTNTEFLYSPLGKTRKKKTAKAKEMTKKIKEEKEWLPEGCPSAEAGKLITMGRDIKPEVK</sequence>
<dbReference type="GO" id="GO:0051301">
    <property type="term" value="P:cell division"/>
    <property type="evidence" value="ECO:0007669"/>
    <property type="project" value="UniProtKB-KW"/>
</dbReference>
<organism evidence="12 13">
    <name type="scientific">Aquila chrysaetos chrysaetos</name>
    <dbReference type="NCBI Taxonomy" id="223781"/>
    <lineage>
        <taxon>Eukaryota</taxon>
        <taxon>Metazoa</taxon>
        <taxon>Chordata</taxon>
        <taxon>Craniata</taxon>
        <taxon>Vertebrata</taxon>
        <taxon>Euteleostomi</taxon>
        <taxon>Archelosauria</taxon>
        <taxon>Archosauria</taxon>
        <taxon>Dinosauria</taxon>
        <taxon>Saurischia</taxon>
        <taxon>Theropoda</taxon>
        <taxon>Coelurosauria</taxon>
        <taxon>Aves</taxon>
        <taxon>Neognathae</taxon>
        <taxon>Neoaves</taxon>
        <taxon>Telluraves</taxon>
        <taxon>Accipitrimorphae</taxon>
        <taxon>Accipitriformes</taxon>
        <taxon>Accipitridae</taxon>
        <taxon>Accipitrinae</taxon>
        <taxon>Aquila</taxon>
    </lineage>
</organism>
<dbReference type="GeneTree" id="ENSGT00940000154107"/>
<evidence type="ECO:0000256" key="1">
    <source>
        <dbReference type="ARBA" id="ARBA00004584"/>
    </source>
</evidence>
<evidence type="ECO:0000313" key="12">
    <source>
        <dbReference type="Ensembl" id="ENSACCP00020003511.1"/>
    </source>
</evidence>
<protein>
    <submittedName>
        <fullName evidence="12">Shugoshin 2-like</fullName>
    </submittedName>
</protein>
<dbReference type="InterPro" id="IPR038889">
    <property type="entry name" value="Shugoshin1/2"/>
</dbReference>
<keyword evidence="4" id="KW-0132">Cell division</keyword>
<feature type="region of interest" description="Disordered" evidence="10">
    <location>
        <begin position="211"/>
        <end position="234"/>
    </location>
</feature>
<keyword evidence="3" id="KW-0158">Chromosome</keyword>
<feature type="coiled-coil region" evidence="9">
    <location>
        <begin position="61"/>
        <end position="123"/>
    </location>
</feature>
<keyword evidence="5" id="KW-0159">Chromosome partition</keyword>
<feature type="compositionally biased region" description="Low complexity" evidence="10">
    <location>
        <begin position="915"/>
        <end position="928"/>
    </location>
</feature>
<dbReference type="GO" id="GO:0000776">
    <property type="term" value="C:kinetochore"/>
    <property type="evidence" value="ECO:0007669"/>
    <property type="project" value="TreeGrafter"/>
</dbReference>
<evidence type="ECO:0000256" key="7">
    <source>
        <dbReference type="ARBA" id="ARBA00023306"/>
    </source>
</evidence>
<keyword evidence="13" id="KW-1185">Reference proteome</keyword>
<dbReference type="GO" id="GO:0045132">
    <property type="term" value="P:meiotic chromosome segregation"/>
    <property type="evidence" value="ECO:0007669"/>
    <property type="project" value="InterPro"/>
</dbReference>
<feature type="domain" description="Shugoshin C-terminal" evidence="11">
    <location>
        <begin position="927"/>
        <end position="950"/>
    </location>
</feature>
<feature type="compositionally biased region" description="Basic and acidic residues" evidence="10">
    <location>
        <begin position="220"/>
        <end position="233"/>
    </location>
</feature>
<keyword evidence="6 9" id="KW-0175">Coiled coil</keyword>
<dbReference type="Proteomes" id="UP000472275">
    <property type="component" value="Chromosome 6"/>
</dbReference>
<reference evidence="12" key="1">
    <citation type="submission" date="2025-08" db="UniProtKB">
        <authorList>
            <consortium name="Ensembl"/>
        </authorList>
    </citation>
    <scope>IDENTIFICATION</scope>
</reference>
<evidence type="ECO:0000256" key="3">
    <source>
        <dbReference type="ARBA" id="ARBA00022454"/>
    </source>
</evidence>
<accession>A0A663DUU5</accession>
<keyword evidence="7" id="KW-0131">Cell cycle</keyword>
<feature type="compositionally biased region" description="Low complexity" evidence="10">
    <location>
        <begin position="892"/>
        <end position="902"/>
    </location>
</feature>
<proteinExistence type="inferred from homology"/>
<feature type="compositionally biased region" description="Polar residues" evidence="10">
    <location>
        <begin position="337"/>
        <end position="355"/>
    </location>
</feature>
<evidence type="ECO:0000256" key="4">
    <source>
        <dbReference type="ARBA" id="ARBA00022618"/>
    </source>
</evidence>
<evidence type="ECO:0000256" key="8">
    <source>
        <dbReference type="ARBA" id="ARBA00023328"/>
    </source>
</evidence>
<dbReference type="GO" id="GO:0005634">
    <property type="term" value="C:nucleus"/>
    <property type="evidence" value="ECO:0007669"/>
    <property type="project" value="InterPro"/>
</dbReference>
<gene>
    <name evidence="12" type="primary">LOC115343145</name>
</gene>
<feature type="compositionally biased region" description="Basic and acidic residues" evidence="10">
    <location>
        <begin position="609"/>
        <end position="618"/>
    </location>
</feature>
<feature type="region of interest" description="Disordered" evidence="10">
    <location>
        <begin position="602"/>
        <end position="635"/>
    </location>
</feature>
<evidence type="ECO:0000259" key="11">
    <source>
        <dbReference type="Pfam" id="PF07557"/>
    </source>
</evidence>
<dbReference type="Pfam" id="PF07557">
    <property type="entry name" value="Shugoshin_C"/>
    <property type="match status" value="1"/>
</dbReference>
<name>A0A663DUU5_AQUCH</name>
<evidence type="ECO:0000256" key="5">
    <source>
        <dbReference type="ARBA" id="ARBA00022829"/>
    </source>
</evidence>
<dbReference type="GO" id="GO:0051177">
    <property type="term" value="P:meiotic sister chromatid cohesion"/>
    <property type="evidence" value="ECO:0007669"/>
    <property type="project" value="TreeGrafter"/>
</dbReference>
<dbReference type="AlphaFoldDB" id="A0A663DUU5"/>
<dbReference type="PANTHER" id="PTHR21577">
    <property type="entry name" value="SHUGOSHIN"/>
    <property type="match status" value="1"/>
</dbReference>
<evidence type="ECO:0000256" key="6">
    <source>
        <dbReference type="ARBA" id="ARBA00023054"/>
    </source>
</evidence>
<comment type="subcellular location">
    <subcellularLocation>
        <location evidence="1">Chromosome</location>
        <location evidence="1">Centromere</location>
    </subcellularLocation>
</comment>
<feature type="region of interest" description="Disordered" evidence="10">
    <location>
        <begin position="886"/>
        <end position="956"/>
    </location>
</feature>
<comment type="similarity">
    <text evidence="2">Belongs to the shugoshin family.</text>
</comment>
<evidence type="ECO:0000256" key="9">
    <source>
        <dbReference type="SAM" id="Coils"/>
    </source>
</evidence>
<dbReference type="InterPro" id="IPR011515">
    <property type="entry name" value="Shugoshin_C"/>
</dbReference>
<evidence type="ECO:0000256" key="2">
    <source>
        <dbReference type="ARBA" id="ARBA00010845"/>
    </source>
</evidence>
<evidence type="ECO:0000256" key="10">
    <source>
        <dbReference type="SAM" id="MobiDB-lite"/>
    </source>
</evidence>
<evidence type="ECO:0000313" key="13">
    <source>
        <dbReference type="Proteomes" id="UP000472275"/>
    </source>
</evidence>
<dbReference type="Ensembl" id="ENSACCT00020003643.1">
    <property type="protein sequence ID" value="ENSACCP00020003511.1"/>
    <property type="gene ID" value="ENSACCG00020002399.1"/>
</dbReference>
<reference evidence="12" key="2">
    <citation type="submission" date="2025-09" db="UniProtKB">
        <authorList>
            <consortium name="Ensembl"/>
        </authorList>
    </citation>
    <scope>IDENTIFICATION</scope>
</reference>
<feature type="region of interest" description="Disordered" evidence="10">
    <location>
        <begin position="691"/>
        <end position="773"/>
    </location>
</feature>
<keyword evidence="8" id="KW-0137">Centromere</keyword>
<dbReference type="InParanoid" id="A0A663DUU5"/>